<protein>
    <submittedName>
        <fullName evidence="2">Uncharacterized protein</fullName>
    </submittedName>
</protein>
<feature type="transmembrane region" description="Helical" evidence="1">
    <location>
        <begin position="59"/>
        <end position="78"/>
    </location>
</feature>
<comment type="caution">
    <text evidence="2">The sequence shown here is derived from an EMBL/GenBank/DDBJ whole genome shotgun (WGS) entry which is preliminary data.</text>
</comment>
<keyword evidence="1" id="KW-0812">Transmembrane</keyword>
<name>A0A8J5VJA2_ZIZPA</name>
<organism evidence="2 3">
    <name type="scientific">Zizania palustris</name>
    <name type="common">Northern wild rice</name>
    <dbReference type="NCBI Taxonomy" id="103762"/>
    <lineage>
        <taxon>Eukaryota</taxon>
        <taxon>Viridiplantae</taxon>
        <taxon>Streptophyta</taxon>
        <taxon>Embryophyta</taxon>
        <taxon>Tracheophyta</taxon>
        <taxon>Spermatophyta</taxon>
        <taxon>Magnoliopsida</taxon>
        <taxon>Liliopsida</taxon>
        <taxon>Poales</taxon>
        <taxon>Poaceae</taxon>
        <taxon>BOP clade</taxon>
        <taxon>Oryzoideae</taxon>
        <taxon>Oryzeae</taxon>
        <taxon>Zizaniinae</taxon>
        <taxon>Zizania</taxon>
    </lineage>
</organism>
<dbReference type="AlphaFoldDB" id="A0A8J5VJA2"/>
<feature type="transmembrane region" description="Helical" evidence="1">
    <location>
        <begin position="143"/>
        <end position="164"/>
    </location>
</feature>
<keyword evidence="1" id="KW-0472">Membrane</keyword>
<feature type="transmembrane region" description="Helical" evidence="1">
    <location>
        <begin position="99"/>
        <end position="123"/>
    </location>
</feature>
<reference evidence="2" key="2">
    <citation type="submission" date="2021-02" db="EMBL/GenBank/DDBJ databases">
        <authorList>
            <person name="Kimball J.A."/>
            <person name="Haas M.W."/>
            <person name="Macchietto M."/>
            <person name="Kono T."/>
            <person name="Duquette J."/>
            <person name="Shao M."/>
        </authorList>
    </citation>
    <scope>NUCLEOTIDE SEQUENCE</scope>
    <source>
        <tissue evidence="2">Fresh leaf tissue</tissue>
    </source>
</reference>
<evidence type="ECO:0000313" key="2">
    <source>
        <dbReference type="EMBL" id="KAG8069840.1"/>
    </source>
</evidence>
<sequence>MDNSGTWWWGGAASPPVRLVADEDLSMKMMPSSTGADVEGGAAESKQEEKCATVETSTAALAVAATAAVELTNIFFFLHGDTERALATRRRCCELGLVCVARIIEAVTVILAFAAFLSAAGLLLLRSPALGRHDIVSAACVRAVLLASTAALFLASVGTVFSLLHDDRGVLP</sequence>
<keyword evidence="3" id="KW-1185">Reference proteome</keyword>
<evidence type="ECO:0000256" key="1">
    <source>
        <dbReference type="SAM" id="Phobius"/>
    </source>
</evidence>
<keyword evidence="1" id="KW-1133">Transmembrane helix</keyword>
<proteinExistence type="predicted"/>
<dbReference type="Proteomes" id="UP000729402">
    <property type="component" value="Unassembled WGS sequence"/>
</dbReference>
<evidence type="ECO:0000313" key="3">
    <source>
        <dbReference type="Proteomes" id="UP000729402"/>
    </source>
</evidence>
<gene>
    <name evidence="2" type="ORF">GUJ93_ZPchr0006g46290</name>
</gene>
<reference evidence="2" key="1">
    <citation type="journal article" date="2021" name="bioRxiv">
        <title>Whole Genome Assembly and Annotation of Northern Wild Rice, Zizania palustris L., Supports a Whole Genome Duplication in the Zizania Genus.</title>
        <authorList>
            <person name="Haas M."/>
            <person name="Kono T."/>
            <person name="Macchietto M."/>
            <person name="Millas R."/>
            <person name="McGilp L."/>
            <person name="Shao M."/>
            <person name="Duquette J."/>
            <person name="Hirsch C.N."/>
            <person name="Kimball J."/>
        </authorList>
    </citation>
    <scope>NUCLEOTIDE SEQUENCE</scope>
    <source>
        <tissue evidence="2">Fresh leaf tissue</tissue>
    </source>
</reference>
<dbReference type="EMBL" id="JAAALK010000283">
    <property type="protein sequence ID" value="KAG8069840.1"/>
    <property type="molecule type" value="Genomic_DNA"/>
</dbReference>
<accession>A0A8J5VJA2</accession>